<dbReference type="Proteomes" id="UP000002316">
    <property type="component" value="Chromosome 8"/>
</dbReference>
<accession>C9ZUR7</accession>
<dbReference type="InterPro" id="IPR022033">
    <property type="entry name" value="Rav1p_C"/>
</dbReference>
<reference evidence="4" key="1">
    <citation type="journal article" date="2010" name="PLoS Negl. Trop. Dis.">
        <title>The genome sequence of Trypanosoma brucei gambiense, causative agent of chronic human african trypanosomiasis.</title>
        <authorList>
            <person name="Jackson A.P."/>
            <person name="Sanders M."/>
            <person name="Berry A."/>
            <person name="McQuillan J."/>
            <person name="Aslett M.A."/>
            <person name="Quail M.A."/>
            <person name="Chukualim B."/>
            <person name="Capewell P."/>
            <person name="MacLeod A."/>
            <person name="Melville S.E."/>
            <person name="Gibson W."/>
            <person name="Barry J.D."/>
            <person name="Berriman M."/>
            <person name="Hertz-Fowler C."/>
        </authorList>
    </citation>
    <scope>NUCLEOTIDE SEQUENCE [LARGE SCALE GENOMIC DNA]</scope>
    <source>
        <strain evidence="4">MHOM/CI/86/DAL972</strain>
    </source>
</reference>
<evidence type="ECO:0000313" key="4">
    <source>
        <dbReference type="Proteomes" id="UP000002316"/>
    </source>
</evidence>
<sequence length="2468" mass="267484">MSLSGILFPQRCHHAAHAFSSRGELWTALVTDHNFLVLRGGTLCASGPLSAPCDGDGAGFEAEAHSDLPEPPPTPLACRICCSERDDDIRVIVISMSGVYVVDVTGPRMHMTYHSLCVCGGIPGCSRATVHSSPNEAQMPVCLSEWSHTQKEECARKALGAEFVTPTVLVIAYSDAVELIELSWRGRQWHERRDRNEEERSRGVMRWRVRGSYSKLAVCRVSMYLSVSQRSSLVEVFPLQPRLSDQEQRTEQSTVSFPPVLHAPREACVDSFRSLSYRTPTPSLLETAEGGAYVWRGASTRLCNYKITSLEWHRVSGYSLLCVTCHESDRGQPFIVFFIAQLCPVHEGAHVRAGLETQHGSGMVGVNSSTVHEVMLMLVPAGKVPLSSISGTPLSVHIVPNYICSHSEVQGSDKLELLCVEKDGSVFRTSYCYDPQQGNCLVRCSSTECLVPQLLGPIQKHYGDITTVDVLPAWRPRAVAFGPLTPAVAALLEAQRYRLVLRFRNGMVARVLVDLAAAIVRVEAFLTLGVDAHPPLLATAVVDGVSGPQQMVLGLTQDRLFVIRRTLFSGGLTEASVSVVAPLALEHLQKLVCGSSVCGDDDAGNEMKGNTCVEESEALRFFMQAKCPEKLHMLPVLLKACGGDARKLLRQLTAKYGSPTPAAFSDKTILDEGRSCDGSGDRSKNGRFNSVTPSLLPSALKVGALRLTTGGIRCCVEMSVKDTDKPHHHQWWYIPATPLASVVGEWDSLIAHGVLPPSTALVQCLDAPLPAELLCERRPSRDGLACVSWSTSAQSLVVQSRLLPHETPLKFRPFESMAQPYNPVRVDCVKLVNNVIVVCVMGATRDEEIKTVLMVYVLDALRDVATQPVFEQELVIHNVATFFMCDTGGLSVLRRDSKSIVHWMRVTTNGVESGHCWREYCVRGGSESQEAITTMAPLYTKSSGMNCHCYEGASCTHFVYVSSEEGLIKVCETSPKKDLRSALKGEIIVEEGGSCPYTEVGRTGARCAKVELYHPTVITLLLAMHRPRVARAALEGILESAAEASVASQSVDDSGPRRVAEVLCQNSTNGPLDALPVPAATEEIAGVAVRTHQLEGGEEENLCDYAAAFGLDIPLELLDQMTEVVMHAKLRGLSGQEQLTLLCTVESLRAVRVSGVANDTGASRCLFSHKFLQLQQRRRAAVASAESLPANHTSFLWAALSDCQPQLLDVLSATDGNVLSWANVEVSGVPFWLDSVHRLRAIAERVAREQYQRSRDVRECALMYCLARKPGVISALCRTCGNTKLEMFFSRDFNEAKNRSAASANAFAAVSKNLIEYGAAFFVLAAEPRNAAQVLLQREGNVSLALFLIRIATDDNPDDLSWFIEQRRLEETSCGAMSKSEEACLLWRGGRKHEALSLLTVQAPLHVLEGADRLALLKFARRRTGTERGPAQREMLRLLMHTVRLSHAAGMRLPTSLFCQEALSWLLGLSKEDAGDDPTAQGNGSAANRVATSGIVADFNSGTLAFNAFDMDGDDGERGEMTASSQSPEVAVASPMSEAVSVPTVRAGAGEIYRIDPAVAYSLLRELDFIREELQNSVSTQPQQQVQKHQNTAVCDILSCAARLLVAVGGRDPAAGAFSCLQQMLECLPQGQWGKSCVDRLSESPRYAEGEGNGMGLCTVIIALRVSLMSVATYNKDCALATALLGLPMIDDILLVEGAQTVTVNTIAVYVRTVCHVLENLRSQTAEWAQEEEKRETSLGSDMHGVDGSESLNFALYNPFEGSGSAGSGVRPNDNSGRLRNDKLRAMLLVWCTARLHLSALKELLLEASGLRSASQDSQSTQVALQQWLVSYMLCRVTLDFNAAAVQFVGDVVSVLQLRDPLPADPNGVFIEVEQQLLQIAGVLGHSLPTATSLLGDNGVCESCGQQQRYVDLLKLCVSHSEVFCQTTTCNTSLSGMTESALTLLSNTVAPRTVENLLHGRLAQGTKEALRFVEATWLQRHLTRHNYREQFLSPLREGPSVLRGDESLVLQQCGRAVTSVDYDRSSHDVIVWATAADVSVRGGYCGMLSRPNDTSPVVRPRADNGGPSFHPTREGGVTGLSPGGSSREGVLFGSPIRSLTKPAASPNSTPGSDRKLLSRRPSLPLLDGSRVAAHPRLPFFSAPHLDGCIDFYSFTAAECVKTFDCGDSRAVTGVAYSTDGCTFVAGLEDGSVRGWRFDLQPVDRAVQPLFVYHVLPTGGIRTVMFCGASQSHIAVIGFSYDSLATGQRNPEEEEGVCGLRSEPKPASAKPKSKKGLLGFPRFGNYERNTTELLLLVDLVLRPGTFAWQELSVVPEHAVYIKGLDSIMCISTNGAVALYDMWSSRLYTFVRTPNVAVTCVAASYHDDIVAVGLVDGAVLLLDSNSIRGAVQACNGSTSHVASECVAEEALASKESLLLKASRLQLIPSTSPRCDVHSVVFTPSVMLAGLGDGRVLAVGFPFSTIKFGKA</sequence>
<dbReference type="PANTHER" id="PTHR13950">
    <property type="entry name" value="RABCONNECTIN-RELATED"/>
    <property type="match status" value="1"/>
</dbReference>
<dbReference type="KEGG" id="tbg:TbgDal_VIII1040"/>
<dbReference type="GeneID" id="23863262"/>
<dbReference type="EMBL" id="FN554971">
    <property type="protein sequence ID" value="CBH13155.1"/>
    <property type="molecule type" value="Genomic_DNA"/>
</dbReference>
<dbReference type="Pfam" id="PF12234">
    <property type="entry name" value="Rav1p_C"/>
    <property type="match status" value="1"/>
</dbReference>
<dbReference type="PANTHER" id="PTHR13950:SF9">
    <property type="entry name" value="RABCONNECTIN-3A"/>
    <property type="match status" value="1"/>
</dbReference>
<dbReference type="VEuPathDB" id="TriTrypDB:Tbg972.8.1040"/>
<dbReference type="RefSeq" id="XP_011775432.1">
    <property type="nucleotide sequence ID" value="XM_011777130.1"/>
</dbReference>
<evidence type="ECO:0000256" key="1">
    <source>
        <dbReference type="SAM" id="MobiDB-lite"/>
    </source>
</evidence>
<dbReference type="SMART" id="SM00320">
    <property type="entry name" value="WD40"/>
    <property type="match status" value="2"/>
</dbReference>
<dbReference type="GO" id="GO:0043291">
    <property type="term" value="C:RAVE complex"/>
    <property type="evidence" value="ECO:0007669"/>
    <property type="project" value="TreeGrafter"/>
</dbReference>
<dbReference type="InterPro" id="IPR036322">
    <property type="entry name" value="WD40_repeat_dom_sf"/>
</dbReference>
<feature type="region of interest" description="Disordered" evidence="1">
    <location>
        <begin position="2252"/>
        <end position="2272"/>
    </location>
</feature>
<feature type="region of interest" description="Disordered" evidence="1">
    <location>
        <begin position="2049"/>
        <end position="2119"/>
    </location>
</feature>
<organism evidence="3 4">
    <name type="scientific">Trypanosoma brucei gambiense (strain MHOM/CI/86/DAL972)</name>
    <dbReference type="NCBI Taxonomy" id="679716"/>
    <lineage>
        <taxon>Eukaryota</taxon>
        <taxon>Discoba</taxon>
        <taxon>Euglenozoa</taxon>
        <taxon>Kinetoplastea</taxon>
        <taxon>Metakinetoplastina</taxon>
        <taxon>Trypanosomatida</taxon>
        <taxon>Trypanosomatidae</taxon>
        <taxon>Trypanosoma</taxon>
    </lineage>
</organism>
<dbReference type="InterPro" id="IPR015943">
    <property type="entry name" value="WD40/YVTN_repeat-like_dom_sf"/>
</dbReference>
<gene>
    <name evidence="3" type="ORF">TbgDal_VIII1040</name>
</gene>
<name>C9ZUR7_TRYB9</name>
<dbReference type="GO" id="GO:0007035">
    <property type="term" value="P:vacuolar acidification"/>
    <property type="evidence" value="ECO:0007669"/>
    <property type="project" value="TreeGrafter"/>
</dbReference>
<evidence type="ECO:0000313" key="3">
    <source>
        <dbReference type="EMBL" id="CBH13155.1"/>
    </source>
</evidence>
<dbReference type="Pfam" id="PF00400">
    <property type="entry name" value="WD40"/>
    <property type="match status" value="1"/>
</dbReference>
<dbReference type="Gene3D" id="2.130.10.10">
    <property type="entry name" value="YVTN repeat-like/Quinoprotein amine dehydrogenase"/>
    <property type="match status" value="1"/>
</dbReference>
<protein>
    <recommendedName>
        <fullName evidence="2">RAVE complex protein Rav1 C-terminal domain-containing protein</fullName>
    </recommendedName>
</protein>
<dbReference type="InterPro" id="IPR001680">
    <property type="entry name" value="WD40_rpt"/>
</dbReference>
<dbReference type="OrthoDB" id="342131at2759"/>
<proteinExistence type="predicted"/>
<feature type="domain" description="RAVE complex protein Rav1 C-terminal" evidence="2">
    <location>
        <begin position="1010"/>
        <end position="1370"/>
    </location>
</feature>
<dbReference type="InterPro" id="IPR052208">
    <property type="entry name" value="DmX-like/RAVE_component"/>
</dbReference>
<dbReference type="SUPFAM" id="SSF50978">
    <property type="entry name" value="WD40 repeat-like"/>
    <property type="match status" value="1"/>
</dbReference>
<evidence type="ECO:0000259" key="2">
    <source>
        <dbReference type="Pfam" id="PF12234"/>
    </source>
</evidence>